<dbReference type="GO" id="GO:0032259">
    <property type="term" value="P:methylation"/>
    <property type="evidence" value="ECO:0007669"/>
    <property type="project" value="UniProtKB-KW"/>
</dbReference>
<keyword evidence="2" id="KW-0808">Transferase</keyword>
<dbReference type="Pfam" id="PF08241">
    <property type="entry name" value="Methyltransf_11"/>
    <property type="match status" value="1"/>
</dbReference>
<dbReference type="CDD" id="cd02440">
    <property type="entry name" value="AdoMet_MTases"/>
    <property type="match status" value="1"/>
</dbReference>
<organism evidence="2 3">
    <name type="scientific">Phormidesmis priestleyi ULC007</name>
    <dbReference type="NCBI Taxonomy" id="1920490"/>
    <lineage>
        <taxon>Bacteria</taxon>
        <taxon>Bacillati</taxon>
        <taxon>Cyanobacteriota</taxon>
        <taxon>Cyanophyceae</taxon>
        <taxon>Leptolyngbyales</taxon>
        <taxon>Leptolyngbyaceae</taxon>
        <taxon>Phormidesmis</taxon>
    </lineage>
</organism>
<dbReference type="SUPFAM" id="SSF53335">
    <property type="entry name" value="S-adenosyl-L-methionine-dependent methyltransferases"/>
    <property type="match status" value="1"/>
</dbReference>
<dbReference type="PANTHER" id="PTHR43861">
    <property type="entry name" value="TRANS-ACONITATE 2-METHYLTRANSFERASE-RELATED"/>
    <property type="match status" value="1"/>
</dbReference>
<evidence type="ECO:0000313" key="2">
    <source>
        <dbReference type="EMBL" id="PSB19919.1"/>
    </source>
</evidence>
<dbReference type="EMBL" id="PVWG01000008">
    <property type="protein sequence ID" value="PSB19919.1"/>
    <property type="molecule type" value="Genomic_DNA"/>
</dbReference>
<dbReference type="OrthoDB" id="9791837at2"/>
<evidence type="ECO:0000313" key="3">
    <source>
        <dbReference type="Proteomes" id="UP000238634"/>
    </source>
</evidence>
<feature type="domain" description="Methyltransferase type 11" evidence="1">
    <location>
        <begin position="87"/>
        <end position="192"/>
    </location>
</feature>
<sequence>MSISINSRLQENFQQYDGIFFPKDYELLSAAEQKQLWDKIGSIYYQTQKAEELSQDVLKTIDYQQITGKIGGLWNRFPHDRHFETILEIGCGYGRTSINLSKEKNLSCAQYYGIDISEPLLRRLLYFKQAYNFYPSATFNLICNSAETLPLADNSADLIISNAVLMHIEQEKVEALLLEVARVLKPGGAFVFNNSFHNRNCPGHILRNLSRKVFPFRANSIYLNQQTLEEVESLLENAGIAKKCSKLVVEPNSHYVLLPEELGGFKVPLANGINRSLKPSTAQKAALAYSFNAYSAGVLDA</sequence>
<comment type="caution">
    <text evidence="2">The sequence shown here is derived from an EMBL/GenBank/DDBJ whole genome shotgun (WGS) entry which is preliminary data.</text>
</comment>
<dbReference type="InterPro" id="IPR029063">
    <property type="entry name" value="SAM-dependent_MTases_sf"/>
</dbReference>
<name>A0A2T1DHD6_9CYAN</name>
<keyword evidence="3" id="KW-1185">Reference proteome</keyword>
<accession>A0A2T1DHD6</accession>
<dbReference type="Proteomes" id="UP000238634">
    <property type="component" value="Unassembled WGS sequence"/>
</dbReference>
<dbReference type="GO" id="GO:0008757">
    <property type="term" value="F:S-adenosylmethionine-dependent methyltransferase activity"/>
    <property type="evidence" value="ECO:0007669"/>
    <property type="project" value="InterPro"/>
</dbReference>
<dbReference type="STRING" id="1920490.GCA_001895925_03969"/>
<dbReference type="Gene3D" id="3.40.50.150">
    <property type="entry name" value="Vaccinia Virus protein VP39"/>
    <property type="match status" value="1"/>
</dbReference>
<evidence type="ECO:0000259" key="1">
    <source>
        <dbReference type="Pfam" id="PF08241"/>
    </source>
</evidence>
<dbReference type="AlphaFoldDB" id="A0A2T1DHD6"/>
<protein>
    <submittedName>
        <fullName evidence="2">Class I SAM-dependent methyltransferase</fullName>
    </submittedName>
</protein>
<dbReference type="RefSeq" id="WP_073071094.1">
    <property type="nucleotide sequence ID" value="NZ_MPPI01000010.1"/>
</dbReference>
<gene>
    <name evidence="2" type="ORF">C7B65_09630</name>
</gene>
<reference evidence="2 3" key="1">
    <citation type="submission" date="2018-02" db="EMBL/GenBank/DDBJ databases">
        <authorList>
            <person name="Cohen D.B."/>
            <person name="Kent A.D."/>
        </authorList>
    </citation>
    <scope>NUCLEOTIDE SEQUENCE [LARGE SCALE GENOMIC DNA]</scope>
    <source>
        <strain evidence="2 3">ULC007</strain>
    </source>
</reference>
<reference evidence="2 3" key="2">
    <citation type="submission" date="2018-03" db="EMBL/GenBank/DDBJ databases">
        <title>The ancient ancestry and fast evolution of plastids.</title>
        <authorList>
            <person name="Moore K.R."/>
            <person name="Magnabosco C."/>
            <person name="Momper L."/>
            <person name="Gold D.A."/>
            <person name="Bosak T."/>
            <person name="Fournier G.P."/>
        </authorList>
    </citation>
    <scope>NUCLEOTIDE SEQUENCE [LARGE SCALE GENOMIC DNA]</scope>
    <source>
        <strain evidence="2 3">ULC007</strain>
    </source>
</reference>
<keyword evidence="2" id="KW-0489">Methyltransferase</keyword>
<proteinExistence type="predicted"/>
<dbReference type="InterPro" id="IPR013216">
    <property type="entry name" value="Methyltransf_11"/>
</dbReference>